<feature type="transmembrane region" description="Helical" evidence="1">
    <location>
        <begin position="87"/>
        <end position="103"/>
    </location>
</feature>
<sequence length="132" mass="15445">MKLFFNYLLVPSLDIKGAAIATVLAFMIITLLNIALLMKKKLIMIEWKPLVMTLFSVGIMYVVIKFYHTGFEWIYPFSQRWTETMKAMSSVFIGGTVYIVLVFRTNVYSEKEKENLPVIKKWRTKKDRGYKG</sequence>
<reference evidence="2 3" key="1">
    <citation type="submission" date="2023-06" db="EMBL/GenBank/DDBJ databases">
        <title>Five Gram-positive bacteria isolated from mangrove sediments in Shenzhen, Guangdong, China.</title>
        <authorList>
            <person name="Yu S."/>
            <person name="Zheng W."/>
            <person name="Huang Y."/>
        </authorList>
    </citation>
    <scope>NUCLEOTIDE SEQUENCE [LARGE SCALE GENOMIC DNA]</scope>
    <source>
        <strain evidence="2 3">SaN35-3</strain>
    </source>
</reference>
<keyword evidence="1" id="KW-0812">Transmembrane</keyword>
<gene>
    <name evidence="2" type="ORF">LC087_14070</name>
</gene>
<keyword evidence="1" id="KW-1133">Transmembrane helix</keyword>
<accession>A0ABY9JRA1</accession>
<organism evidence="2 3">
    <name type="scientific">Bacillus carboniphilus</name>
    <dbReference type="NCBI Taxonomy" id="86663"/>
    <lineage>
        <taxon>Bacteria</taxon>
        <taxon>Bacillati</taxon>
        <taxon>Bacillota</taxon>
        <taxon>Bacilli</taxon>
        <taxon>Bacillales</taxon>
        <taxon>Bacillaceae</taxon>
        <taxon>Bacillus</taxon>
    </lineage>
</organism>
<evidence type="ECO:0000313" key="3">
    <source>
        <dbReference type="Proteomes" id="UP001197974"/>
    </source>
</evidence>
<keyword evidence="3" id="KW-1185">Reference proteome</keyword>
<protein>
    <submittedName>
        <fullName evidence="2">Polysaccharide biosynthesis C-terminal domain-containing protein</fullName>
    </submittedName>
</protein>
<feature type="transmembrane region" description="Helical" evidence="1">
    <location>
        <begin position="20"/>
        <end position="38"/>
    </location>
</feature>
<dbReference type="Proteomes" id="UP001197974">
    <property type="component" value="Chromosome"/>
</dbReference>
<evidence type="ECO:0000256" key="1">
    <source>
        <dbReference type="SAM" id="Phobius"/>
    </source>
</evidence>
<name>A0ABY9JRA1_9BACI</name>
<keyword evidence="1" id="KW-0472">Membrane</keyword>
<proteinExistence type="predicted"/>
<evidence type="ECO:0000313" key="2">
    <source>
        <dbReference type="EMBL" id="WLR41932.1"/>
    </source>
</evidence>
<dbReference type="RefSeq" id="WP_306019662.1">
    <property type="nucleotide sequence ID" value="NZ_CP129013.1"/>
</dbReference>
<dbReference type="EMBL" id="CP129013">
    <property type="protein sequence ID" value="WLR41932.1"/>
    <property type="molecule type" value="Genomic_DNA"/>
</dbReference>
<feature type="transmembrane region" description="Helical" evidence="1">
    <location>
        <begin position="50"/>
        <end position="67"/>
    </location>
</feature>